<dbReference type="HAMAP" id="MF_01139">
    <property type="entry name" value="ISPT"/>
    <property type="match status" value="1"/>
</dbReference>
<dbReference type="NCBIfam" id="TIGR00055">
    <property type="entry name" value="uppS"/>
    <property type="match status" value="1"/>
</dbReference>
<comment type="caution">
    <text evidence="3">Lacks conserved residue(s) required for the propagation of feature annotation.</text>
</comment>
<keyword evidence="5" id="KW-1185">Reference proteome</keyword>
<dbReference type="OrthoDB" id="4191603at2"/>
<comment type="subunit">
    <text evidence="3">Homodimer.</text>
</comment>
<feature type="active site" evidence="3">
    <location>
        <position position="31"/>
    </location>
</feature>
<feature type="binding site" evidence="3">
    <location>
        <begin position="76"/>
        <end position="78"/>
    </location>
    <ligand>
        <name>substrate</name>
    </ligand>
</feature>
<evidence type="ECO:0000256" key="1">
    <source>
        <dbReference type="ARBA" id="ARBA00022679"/>
    </source>
</evidence>
<dbReference type="PANTHER" id="PTHR10291">
    <property type="entry name" value="DEHYDRODOLICHYL DIPHOSPHATE SYNTHASE FAMILY MEMBER"/>
    <property type="match status" value="1"/>
</dbReference>
<accession>A0A1X6WWY7</accession>
<dbReference type="GO" id="GO:0000287">
    <property type="term" value="F:magnesium ion binding"/>
    <property type="evidence" value="ECO:0007669"/>
    <property type="project" value="UniProtKB-UniRule"/>
</dbReference>
<dbReference type="Proteomes" id="UP000195981">
    <property type="component" value="Unassembled WGS sequence"/>
</dbReference>
<dbReference type="GO" id="GO:0045547">
    <property type="term" value="F:ditrans,polycis-polyprenyl diphosphate synthase [(2E,6E)-farnesyl diphosphate specific] activity"/>
    <property type="evidence" value="ECO:0007669"/>
    <property type="project" value="TreeGrafter"/>
</dbReference>
<dbReference type="InterPro" id="IPR001441">
    <property type="entry name" value="UPP_synth-like"/>
</dbReference>
<comment type="function">
    <text evidence="3">Catalyzes the condensation of isopentenyl diphosphate (IPP) with allylic pyrophosphates generating different type of terpenoids.</text>
</comment>
<feature type="binding site" evidence="3">
    <location>
        <position position="31"/>
    </location>
    <ligand>
        <name>Mg(2+)</name>
        <dbReference type="ChEBI" id="CHEBI:18420"/>
    </ligand>
</feature>
<gene>
    <name evidence="4" type="ORF">FM110_04670</name>
</gene>
<comment type="cofactor">
    <cofactor evidence="3">
        <name>Mg(2+)</name>
        <dbReference type="ChEBI" id="CHEBI:18420"/>
    </cofactor>
    <text evidence="3">Binds 2 magnesium ions per subunit.</text>
</comment>
<feature type="binding site" evidence="3">
    <location>
        <position position="218"/>
    </location>
    <ligand>
        <name>Mg(2+)</name>
        <dbReference type="ChEBI" id="CHEBI:18420"/>
    </ligand>
</feature>
<sequence length="250" mass="27410">MTQARDEELEAALDAALEGCALPRHIGVIVDGNRRWAREVGVSTAEGHREGARRIADLLDWCDELSIPLVTVWMLSTDNLSRPPEELEALYGIIADAVERCAGAGYTVRIVGRSELLPARVHARLAAILDAARPTRDLHVNLAIGYGGRQEIVDAVQAILREGAASGLDADALVDAVSIDAVSQRLDTHDQADPDLIIRTSGEQRMSGFLLWQSVHSEYWFCEANWPAFARADLLRALADYCARERRFGG</sequence>
<evidence type="ECO:0000256" key="3">
    <source>
        <dbReference type="HAMAP-Rule" id="MF_01139"/>
    </source>
</evidence>
<dbReference type="GO" id="GO:0016094">
    <property type="term" value="P:polyprenol biosynthetic process"/>
    <property type="evidence" value="ECO:0007669"/>
    <property type="project" value="TreeGrafter"/>
</dbReference>
<comment type="similarity">
    <text evidence="2">Belongs to the UPP synthase family. Z-FPP synthase subfamily.</text>
</comment>
<organism evidence="4 5">
    <name type="scientific">Brachybacterium nesterenkovii</name>
    <dbReference type="NCBI Taxonomy" id="47847"/>
    <lineage>
        <taxon>Bacteria</taxon>
        <taxon>Bacillati</taxon>
        <taxon>Actinomycetota</taxon>
        <taxon>Actinomycetes</taxon>
        <taxon>Micrococcales</taxon>
        <taxon>Dermabacteraceae</taxon>
        <taxon>Brachybacterium</taxon>
    </lineage>
</organism>
<dbReference type="CDD" id="cd00475">
    <property type="entry name" value="Cis_IPPS"/>
    <property type="match status" value="1"/>
</dbReference>
<dbReference type="InterPro" id="IPR036424">
    <property type="entry name" value="UPP_synth-like_sf"/>
</dbReference>
<keyword evidence="3" id="KW-0479">Metal-binding</keyword>
<dbReference type="PROSITE" id="PS01066">
    <property type="entry name" value="UPP_SYNTHASE"/>
    <property type="match status" value="1"/>
</dbReference>
<dbReference type="AlphaFoldDB" id="A0A1X6WWY7"/>
<feature type="binding site" evidence="3">
    <location>
        <position position="199"/>
    </location>
    <ligand>
        <name>substrate</name>
    </ligand>
</feature>
<dbReference type="Gene3D" id="3.40.1180.10">
    <property type="entry name" value="Decaprenyl diphosphate synthase-like"/>
    <property type="match status" value="1"/>
</dbReference>
<feature type="active site" description="Proton acceptor" evidence="3">
    <location>
        <position position="79"/>
    </location>
</feature>
<dbReference type="GO" id="GO:0005886">
    <property type="term" value="C:plasma membrane"/>
    <property type="evidence" value="ECO:0007669"/>
    <property type="project" value="TreeGrafter"/>
</dbReference>
<reference evidence="4 5" key="1">
    <citation type="submission" date="2017-02" db="EMBL/GenBank/DDBJ databases">
        <authorList>
            <person name="Peterson S.W."/>
        </authorList>
    </citation>
    <scope>NUCLEOTIDE SEQUENCE [LARGE SCALE GENOMIC DNA]</scope>
    <source>
        <strain evidence="4 5">CIP104813</strain>
    </source>
</reference>
<feature type="binding site" evidence="3">
    <location>
        <position position="36"/>
    </location>
    <ligand>
        <name>substrate</name>
    </ligand>
</feature>
<evidence type="ECO:0000256" key="2">
    <source>
        <dbReference type="ARBA" id="ARBA00038453"/>
    </source>
</evidence>
<dbReference type="Pfam" id="PF01255">
    <property type="entry name" value="Prenyltransf"/>
    <property type="match status" value="1"/>
</dbReference>
<proteinExistence type="inferred from homology"/>
<keyword evidence="3" id="KW-0460">Magnesium</keyword>
<protein>
    <recommendedName>
        <fullName evidence="3">Isoprenyl transferase</fullName>
        <ecNumber evidence="3">2.5.1.-</ecNumber>
    </recommendedName>
</protein>
<dbReference type="EC" id="2.5.1.-" evidence="3"/>
<dbReference type="PANTHER" id="PTHR10291:SF43">
    <property type="entry name" value="DEHYDRODOLICHYL DIPHOSPHATE SYNTHASE COMPLEX SUBUNIT DHDDS"/>
    <property type="match status" value="1"/>
</dbReference>
<dbReference type="InterPro" id="IPR018520">
    <property type="entry name" value="UPP_synth-like_CS"/>
</dbReference>
<name>A0A1X6WWY7_9MICO</name>
<evidence type="ECO:0000313" key="5">
    <source>
        <dbReference type="Proteomes" id="UP000195981"/>
    </source>
</evidence>
<feature type="binding site" evidence="3">
    <location>
        <begin position="32"/>
        <end position="35"/>
    </location>
    <ligand>
        <name>substrate</name>
    </ligand>
</feature>
<evidence type="ECO:0000313" key="4">
    <source>
        <dbReference type="EMBL" id="SLM90200.1"/>
    </source>
</evidence>
<keyword evidence="1 3" id="KW-0808">Transferase</keyword>
<dbReference type="EMBL" id="FWFG01000045">
    <property type="protein sequence ID" value="SLM90200.1"/>
    <property type="molecule type" value="Genomic_DNA"/>
</dbReference>
<feature type="binding site" evidence="3">
    <location>
        <position position="48"/>
    </location>
    <ligand>
        <name>substrate</name>
    </ligand>
</feature>
<dbReference type="GO" id="GO:0033850">
    <property type="term" value="F:Z-farnesyl diphosphate synthase activity"/>
    <property type="evidence" value="ECO:0007669"/>
    <property type="project" value="TreeGrafter"/>
</dbReference>
<feature type="binding site" evidence="3">
    <location>
        <begin position="205"/>
        <end position="207"/>
    </location>
    <ligand>
        <name>substrate</name>
    </ligand>
</feature>
<dbReference type="RefSeq" id="WP_087103120.1">
    <property type="nucleotide sequence ID" value="NZ_FWFG01000045.1"/>
</dbReference>
<feature type="binding site" evidence="3">
    <location>
        <position position="82"/>
    </location>
    <ligand>
        <name>substrate</name>
    </ligand>
</feature>
<dbReference type="SUPFAM" id="SSF64005">
    <property type="entry name" value="Undecaprenyl diphosphate synthase"/>
    <property type="match status" value="1"/>
</dbReference>